<dbReference type="EMBL" id="CP044618">
    <property type="protein sequence ID" value="QRD89490.1"/>
    <property type="molecule type" value="Genomic_DNA"/>
</dbReference>
<protein>
    <submittedName>
        <fullName evidence="1">Uncharacterized protein</fullName>
    </submittedName>
</protein>
<evidence type="ECO:0000313" key="1">
    <source>
        <dbReference type="EMBL" id="QRD89490.1"/>
    </source>
</evidence>
<dbReference type="AlphaFoldDB" id="A0A7U2MTG1"/>
<proteinExistence type="predicted"/>
<sequence>MLMSLLLQQDSSIMPRTIPGFFSHAPLCCESRMIRRRTEDNSKGNVNRWRYTCRECDRMVFDDWEGIRDGNPSCYCGEISRGQVEKGEAYVFRCARKQCWFKDVLEEDEL</sequence>
<name>A0A7U2MTG1_ASPFN</name>
<reference evidence="2" key="1">
    <citation type="journal article" date="2021" name="G3 (Bethesda)">
        <title>Chromosome assembled and annotated genome sequence of Aspergillus flavus NRRL 3357.</title>
        <authorList>
            <person name="Skerker J.M."/>
            <person name="Pianalto K.M."/>
            <person name="Mondo S.J."/>
            <person name="Yang K."/>
            <person name="Arkin A.P."/>
            <person name="Keller N.P."/>
            <person name="Grigoriev I.V."/>
            <person name="Louise Glass N.L."/>
        </authorList>
    </citation>
    <scope>NUCLEOTIDE SEQUENCE [LARGE SCALE GENOMIC DNA]</scope>
    <source>
        <strain evidence="2">ATCC 200026 / FGSC A1120 / IAM 13836 / NRRL 3357 / JCM 12722 / SRRC 167</strain>
    </source>
</reference>
<organism evidence="1 2">
    <name type="scientific">Aspergillus flavus (strain ATCC 200026 / FGSC A1120 / IAM 13836 / NRRL 3357 / JCM 12722 / SRRC 167)</name>
    <dbReference type="NCBI Taxonomy" id="332952"/>
    <lineage>
        <taxon>Eukaryota</taxon>
        <taxon>Fungi</taxon>
        <taxon>Dikarya</taxon>
        <taxon>Ascomycota</taxon>
        <taxon>Pezizomycotina</taxon>
        <taxon>Eurotiomycetes</taxon>
        <taxon>Eurotiomycetidae</taxon>
        <taxon>Eurotiales</taxon>
        <taxon>Aspergillaceae</taxon>
        <taxon>Aspergillus</taxon>
        <taxon>Aspergillus subgen. Circumdati</taxon>
    </lineage>
</organism>
<accession>A0A7U2MTG1</accession>
<dbReference type="Proteomes" id="UP000596276">
    <property type="component" value="Chromosome 4"/>
</dbReference>
<dbReference type="VEuPathDB" id="FungiDB:F9C07_3289"/>
<evidence type="ECO:0000313" key="2">
    <source>
        <dbReference type="Proteomes" id="UP000596276"/>
    </source>
</evidence>
<keyword evidence="2" id="KW-1185">Reference proteome</keyword>
<dbReference type="OMA" id="MVFDDWE"/>
<gene>
    <name evidence="1" type="ORF">F9C07_3289</name>
</gene>